<reference evidence="3 4" key="1">
    <citation type="journal article" date="2006" name="Science">
        <title>The genome of black cottonwood, Populus trichocarpa (Torr. &amp; Gray).</title>
        <authorList>
            <person name="Tuskan G.A."/>
            <person name="Difazio S."/>
            <person name="Jansson S."/>
            <person name="Bohlmann J."/>
            <person name="Grigoriev I."/>
            <person name="Hellsten U."/>
            <person name="Putnam N."/>
            <person name="Ralph S."/>
            <person name="Rombauts S."/>
            <person name="Salamov A."/>
            <person name="Schein J."/>
            <person name="Sterck L."/>
            <person name="Aerts A."/>
            <person name="Bhalerao R.R."/>
            <person name="Bhalerao R.P."/>
            <person name="Blaudez D."/>
            <person name="Boerjan W."/>
            <person name="Brun A."/>
            <person name="Brunner A."/>
            <person name="Busov V."/>
            <person name="Campbell M."/>
            <person name="Carlson J."/>
            <person name="Chalot M."/>
            <person name="Chapman J."/>
            <person name="Chen G.L."/>
            <person name="Cooper D."/>
            <person name="Coutinho P.M."/>
            <person name="Couturier J."/>
            <person name="Covert S."/>
            <person name="Cronk Q."/>
            <person name="Cunningham R."/>
            <person name="Davis J."/>
            <person name="Degroeve S."/>
            <person name="Dejardin A."/>
            <person name="Depamphilis C."/>
            <person name="Detter J."/>
            <person name="Dirks B."/>
            <person name="Dubchak I."/>
            <person name="Duplessis S."/>
            <person name="Ehlting J."/>
            <person name="Ellis B."/>
            <person name="Gendler K."/>
            <person name="Goodstein D."/>
            <person name="Gribskov M."/>
            <person name="Grimwood J."/>
            <person name="Groover A."/>
            <person name="Gunter L."/>
            <person name="Hamberger B."/>
            <person name="Heinze B."/>
            <person name="Helariutta Y."/>
            <person name="Henrissat B."/>
            <person name="Holligan D."/>
            <person name="Holt R."/>
            <person name="Huang W."/>
            <person name="Islam-Faridi N."/>
            <person name="Jones S."/>
            <person name="Jones-Rhoades M."/>
            <person name="Jorgensen R."/>
            <person name="Joshi C."/>
            <person name="Kangasjarvi J."/>
            <person name="Karlsson J."/>
            <person name="Kelleher C."/>
            <person name="Kirkpatrick R."/>
            <person name="Kirst M."/>
            <person name="Kohler A."/>
            <person name="Kalluri U."/>
            <person name="Larimer F."/>
            <person name="Leebens-Mack J."/>
            <person name="Leple J.C."/>
            <person name="Locascio P."/>
            <person name="Lou Y."/>
            <person name="Lucas S."/>
            <person name="Martin F."/>
            <person name="Montanini B."/>
            <person name="Napoli C."/>
            <person name="Nelson D.R."/>
            <person name="Nelson C."/>
            <person name="Nieminen K."/>
            <person name="Nilsson O."/>
            <person name="Pereda V."/>
            <person name="Peter G."/>
            <person name="Philippe R."/>
            <person name="Pilate G."/>
            <person name="Poliakov A."/>
            <person name="Razumovskaya J."/>
            <person name="Richardson P."/>
            <person name="Rinaldi C."/>
            <person name="Ritland K."/>
            <person name="Rouze P."/>
            <person name="Ryaboy D."/>
            <person name="Schmutz J."/>
            <person name="Schrader J."/>
            <person name="Segerman B."/>
            <person name="Shin H."/>
            <person name="Siddiqui A."/>
            <person name="Sterky F."/>
            <person name="Terry A."/>
            <person name="Tsai C.J."/>
            <person name="Uberbacher E."/>
            <person name="Unneberg P."/>
            <person name="Vahala J."/>
            <person name="Wall K."/>
            <person name="Wessler S."/>
            <person name="Yang G."/>
            <person name="Yin T."/>
            <person name="Douglas C."/>
            <person name="Marra M."/>
            <person name="Sandberg G."/>
            <person name="Van de Peer Y."/>
            <person name="Rokhsar D."/>
        </authorList>
    </citation>
    <scope>NUCLEOTIDE SEQUENCE [LARGE SCALE GENOMIC DNA]</scope>
    <source>
        <strain evidence="4">cv. Nisqually</strain>
    </source>
</reference>
<dbReference type="Proteomes" id="UP000006729">
    <property type="component" value="Chromosome 14"/>
</dbReference>
<gene>
    <name evidence="3" type="ORF">POPTR_014G186500</name>
</gene>
<feature type="region of interest" description="Disordered" evidence="1">
    <location>
        <begin position="396"/>
        <end position="508"/>
    </location>
</feature>
<evidence type="ECO:0000256" key="1">
    <source>
        <dbReference type="SAM" id="MobiDB-lite"/>
    </source>
</evidence>
<dbReference type="AlphaFoldDB" id="A0A2K1XY12"/>
<accession>A0A2K1XY12</accession>
<dbReference type="PANTHER" id="PTHR31286">
    <property type="entry name" value="GLYCINE-RICH CELL WALL STRUCTURAL PROTEIN 1.8-LIKE"/>
    <property type="match status" value="1"/>
</dbReference>
<name>A0A2K1XY12_POPTR</name>
<feature type="region of interest" description="Disordered" evidence="1">
    <location>
        <begin position="1"/>
        <end position="184"/>
    </location>
</feature>
<dbReference type="EMBL" id="CM009303">
    <property type="protein sequence ID" value="PNT05666.1"/>
    <property type="molecule type" value="Genomic_DNA"/>
</dbReference>
<dbReference type="Pfam" id="PF14111">
    <property type="entry name" value="DUF4283"/>
    <property type="match status" value="1"/>
</dbReference>
<organism evidence="3 4">
    <name type="scientific">Populus trichocarpa</name>
    <name type="common">Western balsam poplar</name>
    <name type="synonym">Populus balsamifera subsp. trichocarpa</name>
    <dbReference type="NCBI Taxonomy" id="3694"/>
    <lineage>
        <taxon>Eukaryota</taxon>
        <taxon>Viridiplantae</taxon>
        <taxon>Streptophyta</taxon>
        <taxon>Embryophyta</taxon>
        <taxon>Tracheophyta</taxon>
        <taxon>Spermatophyta</taxon>
        <taxon>Magnoliopsida</taxon>
        <taxon>eudicotyledons</taxon>
        <taxon>Gunneridae</taxon>
        <taxon>Pentapetalae</taxon>
        <taxon>rosids</taxon>
        <taxon>fabids</taxon>
        <taxon>Malpighiales</taxon>
        <taxon>Salicaceae</taxon>
        <taxon>Saliceae</taxon>
        <taxon>Populus</taxon>
    </lineage>
</organism>
<feature type="compositionally biased region" description="Polar residues" evidence="1">
    <location>
        <begin position="35"/>
        <end position="52"/>
    </location>
</feature>
<evidence type="ECO:0000313" key="4">
    <source>
        <dbReference type="Proteomes" id="UP000006729"/>
    </source>
</evidence>
<dbReference type="PANTHER" id="PTHR31286:SF168">
    <property type="entry name" value="DUF4283 DOMAIN-CONTAINING PROTEIN"/>
    <property type="match status" value="1"/>
</dbReference>
<proteinExistence type="predicted"/>
<sequence length="559" mass="60124">MTKSKAKTSSFKTTQGDFSLQVPCHGSAPRLTRALSRSRSPIHHSVTSPSSTPRRKAILADFVSPSGAARVSAQRKTKPTQRNSTSSVSPSACTEGSSKNPRTHLDPKKCLVGSHQGSPHLGLGNPTRGSSPVLSSQQSSGKDCSSSTPPSGGPSTNDRSRAPATPSSAAHSGPASVIPPGNPIPSPPPLVHFPDFAHLESCHLNEADLGAAMSMLRFCLIGYVAGKFPGYVSLLHFISKHWQHKARFTMHDSGWLIFAFNSELEMLETLSAGLYFVFGRPLILKIMPEFFDFQANDMTKLPTWVKLPNLPLRCWTPLCLSKIGNMIGKPIHCDIPTATMFRLSYARILVEVDLLQELPHVVQVVLPNGTPLSQHVTYESLPRFCTRCRVIGHSANSCNRGPKQKKRPHVSEDADVVGKQQSDSADPPALPTAADVDDPLKGHSEHKRSKIVVSGPKQNLDPRCTTEAEATPAVVSPPAPKATDAARSKLAASGTKQSSSLATKCTDAEETTPTIVTTRRQYLTRSRVVVTSDGTPIEKRKLKGPTIVLMSMSSSGTPL</sequence>
<dbReference type="InterPro" id="IPR025558">
    <property type="entry name" value="DUF4283"/>
</dbReference>
<evidence type="ECO:0000313" key="3">
    <source>
        <dbReference type="EMBL" id="PNT05666.1"/>
    </source>
</evidence>
<feature type="compositionally biased region" description="Low complexity" evidence="1">
    <location>
        <begin position="130"/>
        <end position="176"/>
    </location>
</feature>
<feature type="compositionally biased region" description="Polar residues" evidence="1">
    <location>
        <begin position="80"/>
        <end position="100"/>
    </location>
</feature>
<dbReference type="InterPro" id="IPR040256">
    <property type="entry name" value="At4g02000-like"/>
</dbReference>
<keyword evidence="4" id="KW-1185">Reference proteome</keyword>
<evidence type="ECO:0000259" key="2">
    <source>
        <dbReference type="Pfam" id="PF14111"/>
    </source>
</evidence>
<dbReference type="InParanoid" id="A0A2K1XY12"/>
<protein>
    <recommendedName>
        <fullName evidence="2">DUF4283 domain-containing protein</fullName>
    </recommendedName>
</protein>
<feature type="domain" description="DUF4283" evidence="2">
    <location>
        <begin position="216"/>
        <end position="294"/>
    </location>
</feature>
<feature type="compositionally biased region" description="Polar residues" evidence="1">
    <location>
        <begin position="494"/>
        <end position="503"/>
    </location>
</feature>